<dbReference type="OrthoDB" id="5797147at2"/>
<dbReference type="InterPro" id="IPR007412">
    <property type="entry name" value="FlgM"/>
</dbReference>
<dbReference type="STRING" id="299255.SAMN02745129_4033"/>
<proteinExistence type="inferred from homology"/>
<dbReference type="InterPro" id="IPR035890">
    <property type="entry name" value="Anti-sigma-28_factor_FlgM_sf"/>
</dbReference>
<feature type="domain" description="Anti-sigma-28 factor FlgM C-terminal" evidence="10">
    <location>
        <begin position="40"/>
        <end position="93"/>
    </location>
</feature>
<dbReference type="SUPFAM" id="SSF101498">
    <property type="entry name" value="Anti-sigma factor FlgM"/>
    <property type="match status" value="1"/>
</dbReference>
<evidence type="ECO:0000256" key="6">
    <source>
        <dbReference type="ARBA" id="ARBA00023163"/>
    </source>
</evidence>
<protein>
    <recommendedName>
        <fullName evidence="2">Negative regulator of flagellin synthesis</fullName>
    </recommendedName>
    <alternativeName>
        <fullName evidence="8">Anti-sigma-28 factor</fullName>
    </alternativeName>
</protein>
<keyword evidence="5" id="KW-0805">Transcription regulation</keyword>
<dbReference type="EMBL" id="FQXG01000007">
    <property type="protein sequence ID" value="SHI09266.1"/>
    <property type="molecule type" value="Genomic_DNA"/>
</dbReference>
<evidence type="ECO:0000259" key="10">
    <source>
        <dbReference type="Pfam" id="PF04316"/>
    </source>
</evidence>
<evidence type="ECO:0000256" key="1">
    <source>
        <dbReference type="ARBA" id="ARBA00005322"/>
    </source>
</evidence>
<feature type="region of interest" description="Disordered" evidence="9">
    <location>
        <begin position="1"/>
        <end position="48"/>
    </location>
</feature>
<keyword evidence="6" id="KW-0804">Transcription</keyword>
<dbReference type="NCBIfam" id="TIGR03824">
    <property type="entry name" value="FlgM_jcvi"/>
    <property type="match status" value="1"/>
</dbReference>
<evidence type="ECO:0000256" key="3">
    <source>
        <dbReference type="ARBA" id="ARBA00022491"/>
    </source>
</evidence>
<evidence type="ECO:0000256" key="8">
    <source>
        <dbReference type="ARBA" id="ARBA00030117"/>
    </source>
</evidence>
<comment type="function">
    <text evidence="7">Responsible for the coupling of flagellin expression to flagellar assembly by preventing expression of the flagellin genes when a component of the middle class of proteins is defective. It negatively regulates flagellar genes by inhibiting the activity of FliA by directly binding to FliA.</text>
</comment>
<dbReference type="Pfam" id="PF04316">
    <property type="entry name" value="FlgM"/>
    <property type="match status" value="1"/>
</dbReference>
<reference evidence="11 12" key="1">
    <citation type="submission" date="2016-11" db="EMBL/GenBank/DDBJ databases">
        <authorList>
            <person name="Jaros S."/>
            <person name="Januszkiewicz K."/>
            <person name="Wedrychowicz H."/>
        </authorList>
    </citation>
    <scope>NUCLEOTIDE SEQUENCE [LARGE SCALE GENOMIC DNA]</scope>
    <source>
        <strain evidence="11 12">DSM 16917</strain>
    </source>
</reference>
<evidence type="ECO:0000256" key="5">
    <source>
        <dbReference type="ARBA" id="ARBA00023015"/>
    </source>
</evidence>
<evidence type="ECO:0000256" key="9">
    <source>
        <dbReference type="SAM" id="MobiDB-lite"/>
    </source>
</evidence>
<evidence type="ECO:0000313" key="12">
    <source>
        <dbReference type="Proteomes" id="UP000184268"/>
    </source>
</evidence>
<evidence type="ECO:0000256" key="4">
    <source>
        <dbReference type="ARBA" id="ARBA00022795"/>
    </source>
</evidence>
<dbReference type="InterPro" id="IPR031316">
    <property type="entry name" value="FlgM_C"/>
</dbReference>
<dbReference type="GO" id="GO:0044781">
    <property type="term" value="P:bacterial-type flagellum organization"/>
    <property type="evidence" value="ECO:0007669"/>
    <property type="project" value="UniProtKB-KW"/>
</dbReference>
<dbReference type="Proteomes" id="UP000184268">
    <property type="component" value="Unassembled WGS sequence"/>
</dbReference>
<evidence type="ECO:0000256" key="2">
    <source>
        <dbReference type="ARBA" id="ARBA00017823"/>
    </source>
</evidence>
<name>A0A1M5YBA9_9GAMM</name>
<dbReference type="RefSeq" id="WP_067663722.1">
    <property type="nucleotide sequence ID" value="NZ_FQXG01000007.1"/>
</dbReference>
<sequence length="105" mass="11242">MAIDLNKLGGGAPQTVTHKHTSHAKHDCQAEAAPQARKGDEVALSSQAQQLKRAEASLSEASGIDQAKVDRIKAAIAEGQYHIDPERLAQNITRFEAELDGLSDD</sequence>
<gene>
    <name evidence="11" type="ORF">SAMN02745129_4033</name>
</gene>
<dbReference type="GO" id="GO:0045892">
    <property type="term" value="P:negative regulation of DNA-templated transcription"/>
    <property type="evidence" value="ECO:0007669"/>
    <property type="project" value="InterPro"/>
</dbReference>
<dbReference type="AlphaFoldDB" id="A0A1M5YBA9"/>
<evidence type="ECO:0000313" key="11">
    <source>
        <dbReference type="EMBL" id="SHI09266.1"/>
    </source>
</evidence>
<keyword evidence="12" id="KW-1185">Reference proteome</keyword>
<evidence type="ECO:0000256" key="7">
    <source>
        <dbReference type="ARBA" id="ARBA00024739"/>
    </source>
</evidence>
<keyword evidence="3" id="KW-0678">Repressor</keyword>
<comment type="similarity">
    <text evidence="1">Belongs to the FlgM family.</text>
</comment>
<accession>A0A1M5YBA9</accession>
<organism evidence="11 12">
    <name type="scientific">Ferrimonas marina</name>
    <dbReference type="NCBI Taxonomy" id="299255"/>
    <lineage>
        <taxon>Bacteria</taxon>
        <taxon>Pseudomonadati</taxon>
        <taxon>Pseudomonadota</taxon>
        <taxon>Gammaproteobacteria</taxon>
        <taxon>Alteromonadales</taxon>
        <taxon>Ferrimonadaceae</taxon>
        <taxon>Ferrimonas</taxon>
    </lineage>
</organism>
<keyword evidence="4" id="KW-1005">Bacterial flagellum biogenesis</keyword>